<evidence type="ECO:0000256" key="3">
    <source>
        <dbReference type="ARBA" id="ARBA00023163"/>
    </source>
</evidence>
<dbReference type="InterPro" id="IPR036390">
    <property type="entry name" value="WH_DNA-bd_sf"/>
</dbReference>
<evidence type="ECO:0000256" key="2">
    <source>
        <dbReference type="ARBA" id="ARBA00023125"/>
    </source>
</evidence>
<dbReference type="GO" id="GO:0003700">
    <property type="term" value="F:DNA-binding transcription factor activity"/>
    <property type="evidence" value="ECO:0007669"/>
    <property type="project" value="TreeGrafter"/>
</dbReference>
<dbReference type="SUPFAM" id="SSF46785">
    <property type="entry name" value="Winged helix' DNA-binding domain"/>
    <property type="match status" value="1"/>
</dbReference>
<evidence type="ECO:0000256" key="1">
    <source>
        <dbReference type="ARBA" id="ARBA00023015"/>
    </source>
</evidence>
<dbReference type="SUPFAM" id="SSF55781">
    <property type="entry name" value="GAF domain-like"/>
    <property type="match status" value="1"/>
</dbReference>
<dbReference type="AlphaFoldDB" id="A0A1I3WAS3"/>
<name>A0A1I3WAS3_HALDA</name>
<feature type="domain" description="IclR-ED" evidence="5">
    <location>
        <begin position="69"/>
        <end position="254"/>
    </location>
</feature>
<dbReference type="GO" id="GO:0003677">
    <property type="term" value="F:DNA binding"/>
    <property type="evidence" value="ECO:0007669"/>
    <property type="project" value="UniProtKB-KW"/>
</dbReference>
<dbReference type="Pfam" id="PF01614">
    <property type="entry name" value="IclR_C"/>
    <property type="match status" value="1"/>
</dbReference>
<keyword evidence="1" id="KW-0805">Transcription regulation</keyword>
<keyword evidence="7" id="KW-1185">Reference proteome</keyword>
<dbReference type="InterPro" id="IPR050707">
    <property type="entry name" value="HTH_MetabolicPath_Reg"/>
</dbReference>
<evidence type="ECO:0000259" key="5">
    <source>
        <dbReference type="PROSITE" id="PS51078"/>
    </source>
</evidence>
<dbReference type="GO" id="GO:0045892">
    <property type="term" value="P:negative regulation of DNA-templated transcription"/>
    <property type="evidence" value="ECO:0007669"/>
    <property type="project" value="TreeGrafter"/>
</dbReference>
<dbReference type="InterPro" id="IPR014757">
    <property type="entry name" value="Tscrpt_reg_IclR_C"/>
</dbReference>
<evidence type="ECO:0000313" key="6">
    <source>
        <dbReference type="EMBL" id="SFK04500.1"/>
    </source>
</evidence>
<dbReference type="SMART" id="SM00346">
    <property type="entry name" value="HTH_ICLR"/>
    <property type="match status" value="1"/>
</dbReference>
<keyword evidence="3" id="KW-0804">Transcription</keyword>
<dbReference type="EMBL" id="FOSB01000006">
    <property type="protein sequence ID" value="SFK04500.1"/>
    <property type="molecule type" value="Genomic_DNA"/>
</dbReference>
<reference evidence="7" key="1">
    <citation type="submission" date="2016-10" db="EMBL/GenBank/DDBJ databases">
        <authorList>
            <person name="Varghese N."/>
            <person name="Submissions S."/>
        </authorList>
    </citation>
    <scope>NUCLEOTIDE SEQUENCE [LARGE SCALE GENOMIC DNA]</scope>
    <source>
        <strain evidence="7">CGMCC 1.3704</strain>
    </source>
</reference>
<dbReference type="InterPro" id="IPR036388">
    <property type="entry name" value="WH-like_DNA-bd_sf"/>
</dbReference>
<dbReference type="Proteomes" id="UP000183557">
    <property type="component" value="Unassembled WGS sequence"/>
</dbReference>
<dbReference type="Gene3D" id="1.10.10.10">
    <property type="entry name" value="Winged helix-like DNA-binding domain superfamily/Winged helix DNA-binding domain"/>
    <property type="match status" value="1"/>
</dbReference>
<dbReference type="PROSITE" id="PS51078">
    <property type="entry name" value="ICLR_ED"/>
    <property type="match status" value="1"/>
</dbReference>
<dbReference type="InterPro" id="IPR005471">
    <property type="entry name" value="Tscrpt_reg_IclR_N"/>
</dbReference>
<proteinExistence type="predicted"/>
<dbReference type="Pfam" id="PF09339">
    <property type="entry name" value="HTH_IclR"/>
    <property type="match status" value="1"/>
</dbReference>
<accession>A0A1I3WAS3</accession>
<keyword evidence="2" id="KW-0238">DNA-binding</keyword>
<dbReference type="InterPro" id="IPR029016">
    <property type="entry name" value="GAF-like_dom_sf"/>
</dbReference>
<gene>
    <name evidence="6" type="ORF">SAMN04487936_106278</name>
</gene>
<dbReference type="PANTHER" id="PTHR30136:SF24">
    <property type="entry name" value="HTH-TYPE TRANSCRIPTIONAL REPRESSOR ALLR"/>
    <property type="match status" value="1"/>
</dbReference>
<evidence type="ECO:0000313" key="7">
    <source>
        <dbReference type="Proteomes" id="UP000183557"/>
    </source>
</evidence>
<organism evidence="6 7">
    <name type="scientific">Halobacillus dabanensis</name>
    <dbReference type="NCBI Taxonomy" id="240302"/>
    <lineage>
        <taxon>Bacteria</taxon>
        <taxon>Bacillati</taxon>
        <taxon>Bacillota</taxon>
        <taxon>Bacilli</taxon>
        <taxon>Bacillales</taxon>
        <taxon>Bacillaceae</taxon>
        <taxon>Halobacillus</taxon>
    </lineage>
</organism>
<evidence type="ECO:0000259" key="4">
    <source>
        <dbReference type="PROSITE" id="PS51077"/>
    </source>
</evidence>
<dbReference type="PANTHER" id="PTHR30136">
    <property type="entry name" value="HELIX-TURN-HELIX TRANSCRIPTIONAL REGULATOR, ICLR FAMILY"/>
    <property type="match status" value="1"/>
</dbReference>
<dbReference type="Gene3D" id="3.30.450.40">
    <property type="match status" value="1"/>
</dbReference>
<protein>
    <submittedName>
        <fullName evidence="6">Transcriptional regulator, IclR family</fullName>
    </submittedName>
</protein>
<sequence>MSHRTNTSLENALYALKSFSGNNPELGVSELSKKLDIGVSTAHRLLASLADENFIVKNRETQKYSLGLSILELTNTVTEQIHIIRESIPILQRLRDETGESAHLSIIEDTNVIYLQRLESPYNTPLETFLGKRNPVYCTGAGQTILAYQSESEMDRVLACDMKAHTSYTITDTDRLKAKFAQIRKSGFTISDQEYEKDFFSISSPVYNKENSVIASMSIVGPVQRMKPAKDSLIDKVITAGRDLSKVIKQRLASVNRKG</sequence>
<dbReference type="PROSITE" id="PS51077">
    <property type="entry name" value="HTH_ICLR"/>
    <property type="match status" value="1"/>
</dbReference>
<feature type="domain" description="HTH iclR-type" evidence="4">
    <location>
        <begin position="6"/>
        <end position="68"/>
    </location>
</feature>